<name>L8FWH8_PSED2</name>
<feature type="non-terminal residue" evidence="1">
    <location>
        <position position="117"/>
    </location>
</feature>
<dbReference type="InterPro" id="IPR021335">
    <property type="entry name" value="DUF2948"/>
</dbReference>
<keyword evidence="2" id="KW-1185">Reference proteome</keyword>
<dbReference type="AlphaFoldDB" id="L8FWH8"/>
<dbReference type="InParanoid" id="L8FWH8"/>
<reference evidence="2" key="1">
    <citation type="submission" date="2010-09" db="EMBL/GenBank/DDBJ databases">
        <title>The genome sequence of Geomyces destructans 20631-21.</title>
        <authorList>
            <consortium name="The Broad Institute Genome Sequencing Platform"/>
            <person name="Cuomo C.A."/>
            <person name="Blehert D.S."/>
            <person name="Lorch J.M."/>
            <person name="Young S.K."/>
            <person name="Zeng Q."/>
            <person name="Gargeya S."/>
            <person name="Fitzgerald M."/>
            <person name="Haas B."/>
            <person name="Abouelleil A."/>
            <person name="Alvarado L."/>
            <person name="Arachchi H.M."/>
            <person name="Berlin A."/>
            <person name="Brown A."/>
            <person name="Chapman S.B."/>
            <person name="Chen Z."/>
            <person name="Dunbar C."/>
            <person name="Freedman E."/>
            <person name="Gearin G."/>
            <person name="Gellesch M."/>
            <person name="Goldberg J."/>
            <person name="Griggs A."/>
            <person name="Gujja S."/>
            <person name="Heiman D."/>
            <person name="Howarth C."/>
            <person name="Larson L."/>
            <person name="Lui A."/>
            <person name="MacDonald P.J.P."/>
            <person name="Montmayeur A."/>
            <person name="Murphy C."/>
            <person name="Neiman D."/>
            <person name="Pearson M."/>
            <person name="Priest M."/>
            <person name="Roberts A."/>
            <person name="Saif S."/>
            <person name="Shea T."/>
            <person name="Shenoy N."/>
            <person name="Sisk P."/>
            <person name="Stolte C."/>
            <person name="Sykes S."/>
            <person name="Wortman J."/>
            <person name="Nusbaum C."/>
            <person name="Birren B."/>
        </authorList>
    </citation>
    <scope>NUCLEOTIDE SEQUENCE [LARGE SCALE GENOMIC DNA]</scope>
    <source>
        <strain evidence="2">ATCC MYA-4855 / 20631-21</strain>
    </source>
</reference>
<dbReference type="HOGENOM" id="CLU_118443_1_1_1"/>
<evidence type="ECO:0000313" key="2">
    <source>
        <dbReference type="Proteomes" id="UP000011064"/>
    </source>
</evidence>
<protein>
    <submittedName>
        <fullName evidence="1">Uncharacterized protein</fullName>
    </submittedName>
</protein>
<accession>L8FWH8</accession>
<dbReference type="Proteomes" id="UP000011064">
    <property type="component" value="Unassembled WGS sequence"/>
</dbReference>
<evidence type="ECO:0000313" key="1">
    <source>
        <dbReference type="EMBL" id="ELR04086.1"/>
    </source>
</evidence>
<proteinExistence type="predicted"/>
<organism evidence="1 2">
    <name type="scientific">Pseudogymnoascus destructans (strain ATCC MYA-4855 / 20631-21)</name>
    <name type="common">Bat white-nose syndrome fungus</name>
    <name type="synonym">Geomyces destructans</name>
    <dbReference type="NCBI Taxonomy" id="658429"/>
    <lineage>
        <taxon>Eukaryota</taxon>
        <taxon>Fungi</taxon>
        <taxon>Dikarya</taxon>
        <taxon>Ascomycota</taxon>
        <taxon>Pezizomycotina</taxon>
        <taxon>Leotiomycetes</taxon>
        <taxon>Thelebolales</taxon>
        <taxon>Thelebolaceae</taxon>
        <taxon>Pseudogymnoascus</taxon>
    </lineage>
</organism>
<dbReference type="Pfam" id="PF11164">
    <property type="entry name" value="DUF2948"/>
    <property type="match status" value="1"/>
</dbReference>
<dbReference type="VEuPathDB" id="FungiDB:GMDG_08986"/>
<sequence length="117" mass="12742">MTDLKLIAFDAEDLSVIAAHLQDAVLRIEDMAFLKSERRFAAVTNRFDWSHAAEAGGKGRNFVRRRAGLRIERVTGAKVQGLDLAKKDQVLSLLTLTFEEGDAPQGRITLAFAGGGA</sequence>
<gene>
    <name evidence="1" type="ORF">GMDG_08986</name>
</gene>
<dbReference type="STRING" id="658429.L8FWH8"/>
<dbReference type="EMBL" id="GL574864">
    <property type="protein sequence ID" value="ELR04086.1"/>
    <property type="molecule type" value="Genomic_DNA"/>
</dbReference>